<dbReference type="PANTHER" id="PTHR39087">
    <property type="entry name" value="UPF0104 MEMBRANE PROTEIN MJ1595"/>
    <property type="match status" value="1"/>
</dbReference>
<keyword evidence="4 7" id="KW-1133">Transmembrane helix</keyword>
<proteinExistence type="predicted"/>
<dbReference type="Pfam" id="PF03706">
    <property type="entry name" value="LPG_synthase_TM"/>
    <property type="match status" value="1"/>
</dbReference>
<dbReference type="InterPro" id="IPR022791">
    <property type="entry name" value="L-PG_synthase/AglD"/>
</dbReference>
<dbReference type="EMBL" id="JACJII010000001">
    <property type="protein sequence ID" value="MBA9004888.1"/>
    <property type="molecule type" value="Genomic_DNA"/>
</dbReference>
<dbReference type="RefSeq" id="WP_182706215.1">
    <property type="nucleotide sequence ID" value="NZ_JACJII010000001.1"/>
</dbReference>
<dbReference type="AlphaFoldDB" id="A0A7W3R921"/>
<feature type="transmembrane region" description="Helical" evidence="7">
    <location>
        <begin position="54"/>
        <end position="75"/>
    </location>
</feature>
<name>A0A7W3R921_9ACTN</name>
<evidence type="ECO:0000256" key="7">
    <source>
        <dbReference type="SAM" id="Phobius"/>
    </source>
</evidence>
<evidence type="ECO:0000256" key="3">
    <source>
        <dbReference type="ARBA" id="ARBA00022692"/>
    </source>
</evidence>
<reference evidence="8 9" key="1">
    <citation type="submission" date="2020-08" db="EMBL/GenBank/DDBJ databases">
        <title>Sequencing the genomes of 1000 actinobacteria strains.</title>
        <authorList>
            <person name="Klenk H.-P."/>
        </authorList>
    </citation>
    <scope>NUCLEOTIDE SEQUENCE [LARGE SCALE GENOMIC DNA]</scope>
    <source>
        <strain evidence="8 9">DSM 45823</strain>
    </source>
</reference>
<accession>A0A7W3R921</accession>
<dbReference type="GO" id="GO:0005886">
    <property type="term" value="C:plasma membrane"/>
    <property type="evidence" value="ECO:0007669"/>
    <property type="project" value="UniProtKB-SubCell"/>
</dbReference>
<evidence type="ECO:0000256" key="6">
    <source>
        <dbReference type="SAM" id="MobiDB-lite"/>
    </source>
</evidence>
<sequence>MGSVLPAVAPTVSFRSRRPVVVALLVLALVLVVACTGTAGKVWACFAALADVHWAYLVVLAVLSVLHYVLAAITLRAAAGARTPLGETVLVQFTAAAANRVTPGGLGAAAVNVRYLSLHGIPAARAVTLVAVMQVAGAVADALVLLAIAALSAGGGAALGTLASRAAQAVGSLPVVPAVLLALVPAGIAVLYGRRAMRSPALRHAAAGCVDLVRRPRDLCLTLTASGATTLVMAVALAVSALAVPGTGVTPADFWVVVVAYLVGAAAGAALPSPGGVGGTEAALTAALAAIGVPAAPALQAVLLFRAITYWAPVPVGLAAARTLAKNREHPVGEPARRTMEGCEPTGTA</sequence>
<protein>
    <submittedName>
        <fullName evidence="8">Uncharacterized membrane protein YbhN (UPF0104 family)</fullName>
    </submittedName>
</protein>
<feature type="transmembrane region" description="Helical" evidence="7">
    <location>
        <begin position="283"/>
        <end position="308"/>
    </location>
</feature>
<evidence type="ECO:0000256" key="2">
    <source>
        <dbReference type="ARBA" id="ARBA00022475"/>
    </source>
</evidence>
<evidence type="ECO:0000256" key="1">
    <source>
        <dbReference type="ARBA" id="ARBA00004651"/>
    </source>
</evidence>
<keyword evidence="9" id="KW-1185">Reference proteome</keyword>
<feature type="compositionally biased region" description="Basic and acidic residues" evidence="6">
    <location>
        <begin position="329"/>
        <end position="341"/>
    </location>
</feature>
<evidence type="ECO:0000313" key="9">
    <source>
        <dbReference type="Proteomes" id="UP000539313"/>
    </source>
</evidence>
<gene>
    <name evidence="8" type="ORF">HNR21_003770</name>
</gene>
<dbReference type="PANTHER" id="PTHR39087:SF2">
    <property type="entry name" value="UPF0104 MEMBRANE PROTEIN MJ1595"/>
    <property type="match status" value="1"/>
</dbReference>
<organism evidence="8 9">
    <name type="scientific">Thermomonospora cellulosilytica</name>
    <dbReference type="NCBI Taxonomy" id="1411118"/>
    <lineage>
        <taxon>Bacteria</taxon>
        <taxon>Bacillati</taxon>
        <taxon>Actinomycetota</taxon>
        <taxon>Actinomycetes</taxon>
        <taxon>Streptosporangiales</taxon>
        <taxon>Thermomonosporaceae</taxon>
        <taxon>Thermomonospora</taxon>
    </lineage>
</organism>
<keyword evidence="3 7" id="KW-0812">Transmembrane</keyword>
<evidence type="ECO:0000256" key="5">
    <source>
        <dbReference type="ARBA" id="ARBA00023136"/>
    </source>
</evidence>
<evidence type="ECO:0000313" key="8">
    <source>
        <dbReference type="EMBL" id="MBA9004888.1"/>
    </source>
</evidence>
<comment type="subcellular location">
    <subcellularLocation>
        <location evidence="1">Cell membrane</location>
        <topology evidence="1">Multi-pass membrane protein</topology>
    </subcellularLocation>
</comment>
<comment type="caution">
    <text evidence="8">The sequence shown here is derived from an EMBL/GenBank/DDBJ whole genome shotgun (WGS) entry which is preliminary data.</text>
</comment>
<dbReference type="Proteomes" id="UP000539313">
    <property type="component" value="Unassembled WGS sequence"/>
</dbReference>
<keyword evidence="5 7" id="KW-0472">Membrane</keyword>
<feature type="transmembrane region" description="Helical" evidence="7">
    <location>
        <begin position="219"/>
        <end position="242"/>
    </location>
</feature>
<keyword evidence="2" id="KW-1003">Cell membrane</keyword>
<feature type="transmembrane region" description="Helical" evidence="7">
    <location>
        <begin position="254"/>
        <end position="271"/>
    </location>
</feature>
<feature type="region of interest" description="Disordered" evidence="6">
    <location>
        <begin position="329"/>
        <end position="349"/>
    </location>
</feature>
<evidence type="ECO:0000256" key="4">
    <source>
        <dbReference type="ARBA" id="ARBA00022989"/>
    </source>
</evidence>
<feature type="transmembrane region" description="Helical" evidence="7">
    <location>
        <begin position="175"/>
        <end position="193"/>
    </location>
</feature>